<comment type="similarity">
    <text evidence="2">Belongs to the mis12 family.</text>
</comment>
<dbReference type="AlphaFoldDB" id="A0AAV7Z0I3"/>
<dbReference type="PANTHER" id="PTHR14527:SF2">
    <property type="entry name" value="PROTEIN MIS12 HOMOLOG"/>
    <property type="match status" value="1"/>
</dbReference>
<evidence type="ECO:0000256" key="10">
    <source>
        <dbReference type="SAM" id="Coils"/>
    </source>
</evidence>
<keyword evidence="9" id="KW-0137">Centromere</keyword>
<evidence type="ECO:0000256" key="7">
    <source>
        <dbReference type="ARBA" id="ARBA00023054"/>
    </source>
</evidence>
<evidence type="ECO:0000256" key="2">
    <source>
        <dbReference type="ARBA" id="ARBA00008643"/>
    </source>
</evidence>
<feature type="coiled-coil region" evidence="10">
    <location>
        <begin position="138"/>
        <end position="172"/>
    </location>
</feature>
<proteinExistence type="inferred from homology"/>
<protein>
    <submittedName>
        <fullName evidence="12">Protein mis12</fullName>
    </submittedName>
</protein>
<evidence type="ECO:0000256" key="1">
    <source>
        <dbReference type="ARBA" id="ARBA00004629"/>
    </source>
</evidence>
<dbReference type="GO" id="GO:0000444">
    <property type="term" value="C:MIS12/MIND type complex"/>
    <property type="evidence" value="ECO:0007669"/>
    <property type="project" value="TreeGrafter"/>
</dbReference>
<evidence type="ECO:0000256" key="3">
    <source>
        <dbReference type="ARBA" id="ARBA00022454"/>
    </source>
</evidence>
<keyword evidence="7 10" id="KW-0175">Coiled coil</keyword>
<reference evidence="12" key="1">
    <citation type="submission" date="2022-08" db="EMBL/GenBank/DDBJ databases">
        <title>Novel sulphate-reducing endosymbionts in the free-living metamonad Anaeramoeba.</title>
        <authorList>
            <person name="Jerlstrom-Hultqvist J."/>
            <person name="Cepicka I."/>
            <person name="Gallot-Lavallee L."/>
            <person name="Salas-Leiva D."/>
            <person name="Curtis B.A."/>
            <person name="Zahonova K."/>
            <person name="Pipaliya S."/>
            <person name="Dacks J."/>
            <person name="Roger A.J."/>
        </authorList>
    </citation>
    <scope>NUCLEOTIDE SEQUENCE</scope>
    <source>
        <strain evidence="12">Busselton2</strain>
    </source>
</reference>
<feature type="compositionally biased region" description="Basic residues" evidence="11">
    <location>
        <begin position="101"/>
        <end position="116"/>
    </location>
</feature>
<dbReference type="Pfam" id="PF05859">
    <property type="entry name" value="Mis12"/>
    <property type="match status" value="1"/>
</dbReference>
<evidence type="ECO:0000313" key="12">
    <source>
        <dbReference type="EMBL" id="KAJ3435284.1"/>
    </source>
</evidence>
<keyword evidence="8" id="KW-0131">Cell cycle</keyword>
<comment type="subcellular location">
    <subcellularLocation>
        <location evidence="1">Chromosome</location>
        <location evidence="1">Centromere</location>
        <location evidence="1">Kinetochore</location>
    </subcellularLocation>
</comment>
<dbReference type="GO" id="GO:0051382">
    <property type="term" value="P:kinetochore assembly"/>
    <property type="evidence" value="ECO:0007669"/>
    <property type="project" value="TreeGrafter"/>
</dbReference>
<evidence type="ECO:0000256" key="8">
    <source>
        <dbReference type="ARBA" id="ARBA00023306"/>
    </source>
</evidence>
<keyword evidence="5" id="KW-0498">Mitosis</keyword>
<evidence type="ECO:0000256" key="11">
    <source>
        <dbReference type="SAM" id="MobiDB-lite"/>
    </source>
</evidence>
<keyword evidence="6" id="KW-0995">Kinetochore</keyword>
<gene>
    <name evidence="12" type="ORF">M0812_19470</name>
</gene>
<keyword evidence="4" id="KW-0132">Cell division</keyword>
<evidence type="ECO:0000256" key="6">
    <source>
        <dbReference type="ARBA" id="ARBA00022838"/>
    </source>
</evidence>
<evidence type="ECO:0000256" key="5">
    <source>
        <dbReference type="ARBA" id="ARBA00022776"/>
    </source>
</evidence>
<name>A0AAV7Z0I3_9EUKA</name>
<dbReference type="Proteomes" id="UP001146793">
    <property type="component" value="Unassembled WGS sequence"/>
</dbReference>
<comment type="caution">
    <text evidence="12">The sequence shown here is derived from an EMBL/GenBank/DDBJ whole genome shotgun (WGS) entry which is preliminary data.</text>
</comment>
<dbReference type="EMBL" id="JANTQA010000040">
    <property type="protein sequence ID" value="KAJ3435284.1"/>
    <property type="molecule type" value="Genomic_DNA"/>
</dbReference>
<dbReference type="GO" id="GO:0005634">
    <property type="term" value="C:nucleus"/>
    <property type="evidence" value="ECO:0007669"/>
    <property type="project" value="InterPro"/>
</dbReference>
<organism evidence="12 13">
    <name type="scientific">Anaeramoeba flamelloides</name>
    <dbReference type="NCBI Taxonomy" id="1746091"/>
    <lineage>
        <taxon>Eukaryota</taxon>
        <taxon>Metamonada</taxon>
        <taxon>Anaeramoebidae</taxon>
        <taxon>Anaeramoeba</taxon>
    </lineage>
</organism>
<evidence type="ECO:0000313" key="13">
    <source>
        <dbReference type="Proteomes" id="UP001146793"/>
    </source>
</evidence>
<dbReference type="PANTHER" id="PTHR14527">
    <property type="entry name" value="PROTEIN MIS12 HOMOLOG"/>
    <property type="match status" value="1"/>
</dbReference>
<dbReference type="GO" id="GO:0051301">
    <property type="term" value="P:cell division"/>
    <property type="evidence" value="ECO:0007669"/>
    <property type="project" value="UniProtKB-KW"/>
</dbReference>
<accession>A0AAV7Z0I3</accession>
<sequence>MTSTESFFNWKPEEFVDDIANATSDFLCDGVDAIENCLISDIGLNNKEAKKGCDSFLTHMQTIVDKNFDRFELYINRNIFALPSNFEKIVDFDQNEDKKSNKNKINKKKKSSKLKQKNSSTYKNIESSADELEYSTNSEEANLMILQLDKDIKELQEEIKIQTNKNKNFLRKKRHLVNGIENYQKSFQKNMNNLQNVQSSFNLNSVTELINEISSNCNQLQELDQSVNKMKINDRNFSKNNTNNYHTKFLQNRSTTNNVSINQLTHFNKKMNKK</sequence>
<dbReference type="GO" id="GO:0000070">
    <property type="term" value="P:mitotic sister chromatid segregation"/>
    <property type="evidence" value="ECO:0007669"/>
    <property type="project" value="TreeGrafter"/>
</dbReference>
<evidence type="ECO:0000256" key="9">
    <source>
        <dbReference type="ARBA" id="ARBA00023328"/>
    </source>
</evidence>
<keyword evidence="3" id="KW-0158">Chromosome</keyword>
<dbReference type="InterPro" id="IPR008685">
    <property type="entry name" value="Centromere_Mis12"/>
</dbReference>
<feature type="region of interest" description="Disordered" evidence="11">
    <location>
        <begin position="97"/>
        <end position="122"/>
    </location>
</feature>
<evidence type="ECO:0000256" key="4">
    <source>
        <dbReference type="ARBA" id="ARBA00022618"/>
    </source>
</evidence>